<accession>A0A8H6X2T6</accession>
<organism evidence="1 2">
    <name type="scientific">Mycena sanguinolenta</name>
    <dbReference type="NCBI Taxonomy" id="230812"/>
    <lineage>
        <taxon>Eukaryota</taxon>
        <taxon>Fungi</taxon>
        <taxon>Dikarya</taxon>
        <taxon>Basidiomycota</taxon>
        <taxon>Agaricomycotina</taxon>
        <taxon>Agaricomycetes</taxon>
        <taxon>Agaricomycetidae</taxon>
        <taxon>Agaricales</taxon>
        <taxon>Marasmiineae</taxon>
        <taxon>Mycenaceae</taxon>
        <taxon>Mycena</taxon>
    </lineage>
</organism>
<sequence>MGFKTFNESAQRRHPTHNSMAVQHPRWFIIASAKYWQGTSPNRLLLLACNAGPDCLRLVFTRPEISLEDVNLFEWRRRKDMLPSSLGAILRIFTSWSFLEAQHGLHAGLGCALLPYIVLEAVAFSHSHSMPPLTRQRTPDSILSWWSDSNLVGPNINLHAAAKPLMRFLYHRAVLDFIARPRDVLTRDDMEIYCSYLAYKYVASETKCVILVELVKRAQSHADAPTIADSIVSLAPELLASAQKDIQRLTCWVFGALAYQDRTETALLTYARLAPCLHDSDKDFETVLALVRSRLALFPEPETVQPTSDEKVVEVLKGFGRAVCLVLVACQELNAIALAEEVLDMAIAVAEHVDKYKEEIAMDTDLFEPISNLHLELNNVYWLLQGYARKEFAWSSRRYVEEFRIQRLRRDITHVLRVSSFKLRWANSDPLGLLTRPESHRWRQRTPASRDRD</sequence>
<dbReference type="EMBL" id="JACAZH010000056">
    <property type="protein sequence ID" value="KAF7333278.1"/>
    <property type="molecule type" value="Genomic_DNA"/>
</dbReference>
<name>A0A8H6X2T6_9AGAR</name>
<keyword evidence="2" id="KW-1185">Reference proteome</keyword>
<reference evidence="1" key="1">
    <citation type="submission" date="2020-05" db="EMBL/GenBank/DDBJ databases">
        <title>Mycena genomes resolve the evolution of fungal bioluminescence.</title>
        <authorList>
            <person name="Tsai I.J."/>
        </authorList>
    </citation>
    <scope>NUCLEOTIDE SEQUENCE</scope>
    <source>
        <strain evidence="1">160909Yilan</strain>
    </source>
</reference>
<evidence type="ECO:0000313" key="2">
    <source>
        <dbReference type="Proteomes" id="UP000623467"/>
    </source>
</evidence>
<gene>
    <name evidence="1" type="ORF">MSAN_02422300</name>
</gene>
<comment type="caution">
    <text evidence="1">The sequence shown here is derived from an EMBL/GenBank/DDBJ whole genome shotgun (WGS) entry which is preliminary data.</text>
</comment>
<evidence type="ECO:0000313" key="1">
    <source>
        <dbReference type="EMBL" id="KAF7333278.1"/>
    </source>
</evidence>
<protein>
    <submittedName>
        <fullName evidence="1">Uncharacterized protein</fullName>
    </submittedName>
</protein>
<dbReference type="Proteomes" id="UP000623467">
    <property type="component" value="Unassembled WGS sequence"/>
</dbReference>
<proteinExistence type="predicted"/>
<dbReference type="AlphaFoldDB" id="A0A8H6X2T6"/>